<organism evidence="2 3">
    <name type="scientific">Bradyrhizobium lablabi</name>
    <dbReference type="NCBI Taxonomy" id="722472"/>
    <lineage>
        <taxon>Bacteria</taxon>
        <taxon>Pseudomonadati</taxon>
        <taxon>Pseudomonadota</taxon>
        <taxon>Alphaproteobacteria</taxon>
        <taxon>Hyphomicrobiales</taxon>
        <taxon>Nitrobacteraceae</taxon>
        <taxon>Bradyrhizobium</taxon>
    </lineage>
</organism>
<evidence type="ECO:0000313" key="3">
    <source>
        <dbReference type="Proteomes" id="UP000183208"/>
    </source>
</evidence>
<evidence type="ECO:0000313" key="2">
    <source>
        <dbReference type="EMBL" id="SEC86778.1"/>
    </source>
</evidence>
<dbReference type="Proteomes" id="UP000183208">
    <property type="component" value="Unassembled WGS sequence"/>
</dbReference>
<dbReference type="EMBL" id="FNTI01000001">
    <property type="protein sequence ID" value="SEC86778.1"/>
    <property type="molecule type" value="Genomic_DNA"/>
</dbReference>
<protein>
    <recommendedName>
        <fullName evidence="1">Thoeris protein ThsA Macro domain-containing protein</fullName>
    </recommendedName>
</protein>
<sequence>MLDEVIKSLQVGIARRWQSGLAEALSVAGAIWLITEISTKVSDTAEHWVKDHGNHYSAFVLVTAAIWFIKHVYEVRSVSFNLPTTNTKIEIRYGDLFKEQTGWLIGVGEFFDSAVGQVVSKNSLHGKLIDNVYNGDADRFRGLVDAELVGVKGTRTQRSISPKMKYEIGTTVVLANGAHKVFLVAMSRTHLETHKASSDVPTLWIALRGALESIHNHGNGAPISLPLIGNGQSSVNIDPQHLLRLIVLAIVDYGRKAGLPNQVSIIVPEDCFRVLDIREIRRDWRRR</sequence>
<dbReference type="InterPro" id="IPR045535">
    <property type="entry name" value="ThsA_Macro"/>
</dbReference>
<dbReference type="AlphaFoldDB" id="A0A1M6WQA9"/>
<dbReference type="RefSeq" id="WP_074819278.1">
    <property type="nucleotide sequence ID" value="NZ_FNTI01000001.1"/>
</dbReference>
<proteinExistence type="predicted"/>
<reference evidence="2 3" key="1">
    <citation type="submission" date="2016-10" db="EMBL/GenBank/DDBJ databases">
        <authorList>
            <person name="de Groot N.N."/>
        </authorList>
    </citation>
    <scope>NUCLEOTIDE SEQUENCE [LARGE SCALE GENOMIC DNA]</scope>
    <source>
        <strain evidence="2 3">GAS522</strain>
    </source>
</reference>
<feature type="domain" description="Thoeris protein ThsA Macro" evidence="1">
    <location>
        <begin position="89"/>
        <end position="267"/>
    </location>
</feature>
<dbReference type="Pfam" id="PF20016">
    <property type="entry name" value="ThsA_Macro"/>
    <property type="match status" value="1"/>
</dbReference>
<accession>A0A1M6WQA9</accession>
<evidence type="ECO:0000259" key="1">
    <source>
        <dbReference type="Pfam" id="PF20016"/>
    </source>
</evidence>
<name>A0A1M6WQA9_9BRAD</name>
<dbReference type="OrthoDB" id="8264721at2"/>
<gene>
    <name evidence="2" type="ORF">SAMN05444171_2455</name>
</gene>